<proteinExistence type="inferred from homology"/>
<sequence length="62" mass="6862">MIDKTPTSQLPAAAIRALAEAKQRRELADEHPSDLPAETKGRKGPEPTRYGDWEKNGIVSDF</sequence>
<dbReference type="Pfam" id="PF07896">
    <property type="entry name" value="DUF1674"/>
    <property type="match status" value="1"/>
</dbReference>
<dbReference type="AlphaFoldDB" id="A0A3B1B7V6"/>
<reference evidence="3" key="1">
    <citation type="submission" date="2018-06" db="EMBL/GenBank/DDBJ databases">
        <authorList>
            <person name="Zhirakovskaya E."/>
        </authorList>
    </citation>
    <scope>NUCLEOTIDE SEQUENCE</scope>
</reference>
<name>A0A3B1B7V6_9ZZZZ</name>
<organism evidence="3">
    <name type="scientific">hydrothermal vent metagenome</name>
    <dbReference type="NCBI Taxonomy" id="652676"/>
    <lineage>
        <taxon>unclassified sequences</taxon>
        <taxon>metagenomes</taxon>
        <taxon>ecological metagenomes</taxon>
    </lineage>
</organism>
<protein>
    <recommendedName>
        <fullName evidence="4">DUF1674 domain-containing protein</fullName>
    </recommendedName>
</protein>
<evidence type="ECO:0008006" key="4">
    <source>
        <dbReference type="Google" id="ProtNLM"/>
    </source>
</evidence>
<comment type="similarity">
    <text evidence="1">Belongs to the SDHAF4 family.</text>
</comment>
<gene>
    <name evidence="3" type="ORF">MNBD_ALPHA03-318</name>
</gene>
<dbReference type="InterPro" id="IPR012875">
    <property type="entry name" value="SDHF4"/>
</dbReference>
<accession>A0A3B1B7V6</accession>
<evidence type="ECO:0000256" key="2">
    <source>
        <dbReference type="SAM" id="MobiDB-lite"/>
    </source>
</evidence>
<dbReference type="EMBL" id="UOFW01000208">
    <property type="protein sequence ID" value="VAX07488.1"/>
    <property type="molecule type" value="Genomic_DNA"/>
</dbReference>
<evidence type="ECO:0000256" key="1">
    <source>
        <dbReference type="ARBA" id="ARBA00005701"/>
    </source>
</evidence>
<feature type="region of interest" description="Disordered" evidence="2">
    <location>
        <begin position="22"/>
        <end position="62"/>
    </location>
</feature>
<evidence type="ECO:0000313" key="3">
    <source>
        <dbReference type="EMBL" id="VAX07488.1"/>
    </source>
</evidence>
<feature type="compositionally biased region" description="Basic and acidic residues" evidence="2">
    <location>
        <begin position="22"/>
        <end position="55"/>
    </location>
</feature>